<evidence type="ECO:0000313" key="1">
    <source>
        <dbReference type="EMBL" id="XCH28840.1"/>
    </source>
</evidence>
<accession>A0AAU8FY17</accession>
<sequence>MSASGILEPEDMPPGELPALTEADVESFTRQLDALDVQPVWLAQNLVASPGGDFIANIATIVAVEATQDEYAVLVYEGGAEVLTPFAATTFIRSWLSRHDLELPEAELPEL</sequence>
<organism evidence="1">
    <name type="scientific">Cellulosimicrobium sp. ES-005</name>
    <dbReference type="NCBI Taxonomy" id="3163031"/>
    <lineage>
        <taxon>Bacteria</taxon>
        <taxon>Bacillati</taxon>
        <taxon>Actinomycetota</taxon>
        <taxon>Actinomycetes</taxon>
        <taxon>Micrococcales</taxon>
        <taxon>Promicromonosporaceae</taxon>
        <taxon>Cellulosimicrobium</taxon>
    </lineage>
</organism>
<name>A0AAU8FY17_9MICO</name>
<gene>
    <name evidence="1" type="ORF">ABRQ22_14675</name>
</gene>
<protein>
    <submittedName>
        <fullName evidence="1">Uncharacterized protein</fullName>
    </submittedName>
</protein>
<proteinExistence type="predicted"/>
<reference evidence="1" key="1">
    <citation type="submission" date="2024-06" db="EMBL/GenBank/DDBJ databases">
        <title>Complete genome sequence of the cellulolytic actinobacterium, Cellulosimicrobium ES-005.</title>
        <authorList>
            <person name="Matthews C.T."/>
            <person name="Underwood K.D."/>
            <person name="Ghanchi K.M."/>
            <person name="Fields S.D."/>
            <person name="Gardner S.G."/>
        </authorList>
    </citation>
    <scope>NUCLEOTIDE SEQUENCE</scope>
    <source>
        <strain evidence="1">ES-005</strain>
    </source>
</reference>
<dbReference type="RefSeq" id="WP_353707248.1">
    <property type="nucleotide sequence ID" value="NZ_CP159290.1"/>
</dbReference>
<dbReference type="AlphaFoldDB" id="A0AAU8FY17"/>
<dbReference type="EMBL" id="CP159290">
    <property type="protein sequence ID" value="XCH28840.1"/>
    <property type="molecule type" value="Genomic_DNA"/>
</dbReference>